<feature type="region of interest" description="Disordered" evidence="1">
    <location>
        <begin position="63"/>
        <end position="104"/>
    </location>
</feature>
<gene>
    <name evidence="2" type="ORF">BT67DRAFT_139068</name>
</gene>
<feature type="compositionally biased region" description="Polar residues" evidence="1">
    <location>
        <begin position="125"/>
        <end position="161"/>
    </location>
</feature>
<feature type="region of interest" description="Disordered" evidence="1">
    <location>
        <begin position="125"/>
        <end position="221"/>
    </location>
</feature>
<organism evidence="2 3">
    <name type="scientific">Trichocladium antarcticum</name>
    <dbReference type="NCBI Taxonomy" id="1450529"/>
    <lineage>
        <taxon>Eukaryota</taxon>
        <taxon>Fungi</taxon>
        <taxon>Dikarya</taxon>
        <taxon>Ascomycota</taxon>
        <taxon>Pezizomycotina</taxon>
        <taxon>Sordariomycetes</taxon>
        <taxon>Sordariomycetidae</taxon>
        <taxon>Sordariales</taxon>
        <taxon>Chaetomiaceae</taxon>
        <taxon>Trichocladium</taxon>
    </lineage>
</organism>
<sequence length="290" mass="31350">MSIARAFTTRRAKQSLQNSDVDHTPQRGGSKKGSIRHKISSPLNLIHTTNMLSYNAPDIHHPLTASSTGSSRRSDDDMSDSAVTSGSTPPTSPDIASSPKRSLSPAPNHLSCFFTVPGQTPGTAAQFESTVGSQWAPSQAKKSYSILQRQRTTSDMSQRSHSTQGSASFSRSSSSSTRTSATSNPPHHRTKLSGTAAAPPTAISNISPPRPQRKDYPESQHPFGHELAQVSEIAEEYGVREHVVDVVRAEQEVMLARGLLKFSADEYMSEVSGLFATFFPPPPFVQQNAF</sequence>
<feature type="region of interest" description="Disordered" evidence="1">
    <location>
        <begin position="1"/>
        <end position="40"/>
    </location>
</feature>
<evidence type="ECO:0000313" key="3">
    <source>
        <dbReference type="Proteomes" id="UP001304895"/>
    </source>
</evidence>
<protein>
    <submittedName>
        <fullName evidence="2">Uncharacterized protein</fullName>
    </submittedName>
</protein>
<feature type="compositionally biased region" description="Basic residues" evidence="1">
    <location>
        <begin position="29"/>
        <end position="39"/>
    </location>
</feature>
<dbReference type="EMBL" id="MU853421">
    <property type="protein sequence ID" value="KAK4131929.1"/>
    <property type="molecule type" value="Genomic_DNA"/>
</dbReference>
<dbReference type="AlphaFoldDB" id="A0AAN6UFQ8"/>
<dbReference type="Proteomes" id="UP001304895">
    <property type="component" value="Unassembled WGS sequence"/>
</dbReference>
<comment type="caution">
    <text evidence="2">The sequence shown here is derived from an EMBL/GenBank/DDBJ whole genome shotgun (WGS) entry which is preliminary data.</text>
</comment>
<reference evidence="2" key="1">
    <citation type="journal article" date="2023" name="Mol. Phylogenet. Evol.">
        <title>Genome-scale phylogeny and comparative genomics of the fungal order Sordariales.</title>
        <authorList>
            <person name="Hensen N."/>
            <person name="Bonometti L."/>
            <person name="Westerberg I."/>
            <person name="Brannstrom I.O."/>
            <person name="Guillou S."/>
            <person name="Cros-Aarteil S."/>
            <person name="Calhoun S."/>
            <person name="Haridas S."/>
            <person name="Kuo A."/>
            <person name="Mondo S."/>
            <person name="Pangilinan J."/>
            <person name="Riley R."/>
            <person name="LaButti K."/>
            <person name="Andreopoulos B."/>
            <person name="Lipzen A."/>
            <person name="Chen C."/>
            <person name="Yan M."/>
            <person name="Daum C."/>
            <person name="Ng V."/>
            <person name="Clum A."/>
            <person name="Steindorff A."/>
            <person name="Ohm R.A."/>
            <person name="Martin F."/>
            <person name="Silar P."/>
            <person name="Natvig D.O."/>
            <person name="Lalanne C."/>
            <person name="Gautier V."/>
            <person name="Ament-Velasquez S.L."/>
            <person name="Kruys A."/>
            <person name="Hutchinson M.I."/>
            <person name="Powell A.J."/>
            <person name="Barry K."/>
            <person name="Miller A.N."/>
            <person name="Grigoriev I.V."/>
            <person name="Debuchy R."/>
            <person name="Gladieux P."/>
            <person name="Hiltunen Thoren M."/>
            <person name="Johannesson H."/>
        </authorList>
    </citation>
    <scope>NUCLEOTIDE SEQUENCE</scope>
    <source>
        <strain evidence="2">CBS 123565</strain>
    </source>
</reference>
<evidence type="ECO:0000313" key="2">
    <source>
        <dbReference type="EMBL" id="KAK4131929.1"/>
    </source>
</evidence>
<feature type="compositionally biased region" description="Low complexity" evidence="1">
    <location>
        <begin position="162"/>
        <end position="183"/>
    </location>
</feature>
<proteinExistence type="predicted"/>
<reference evidence="2" key="2">
    <citation type="submission" date="2023-05" db="EMBL/GenBank/DDBJ databases">
        <authorList>
            <consortium name="Lawrence Berkeley National Laboratory"/>
            <person name="Steindorff A."/>
            <person name="Hensen N."/>
            <person name="Bonometti L."/>
            <person name="Westerberg I."/>
            <person name="Brannstrom I.O."/>
            <person name="Guillou S."/>
            <person name="Cros-Aarteil S."/>
            <person name="Calhoun S."/>
            <person name="Haridas S."/>
            <person name="Kuo A."/>
            <person name="Mondo S."/>
            <person name="Pangilinan J."/>
            <person name="Riley R."/>
            <person name="Labutti K."/>
            <person name="Andreopoulos B."/>
            <person name="Lipzen A."/>
            <person name="Chen C."/>
            <person name="Yanf M."/>
            <person name="Daum C."/>
            <person name="Ng V."/>
            <person name="Clum A."/>
            <person name="Ohm R."/>
            <person name="Martin F."/>
            <person name="Silar P."/>
            <person name="Natvig D."/>
            <person name="Lalanne C."/>
            <person name="Gautier V."/>
            <person name="Ament-Velasquez S.L."/>
            <person name="Kruys A."/>
            <person name="Hutchinson M.I."/>
            <person name="Powell A.J."/>
            <person name="Barry K."/>
            <person name="Miller A.N."/>
            <person name="Grigoriev I.V."/>
            <person name="Debuchy R."/>
            <person name="Gladieux P."/>
            <person name="Thoren M.H."/>
            <person name="Johannesson H."/>
        </authorList>
    </citation>
    <scope>NUCLEOTIDE SEQUENCE</scope>
    <source>
        <strain evidence="2">CBS 123565</strain>
    </source>
</reference>
<accession>A0AAN6UFQ8</accession>
<evidence type="ECO:0000256" key="1">
    <source>
        <dbReference type="SAM" id="MobiDB-lite"/>
    </source>
</evidence>
<keyword evidence="3" id="KW-1185">Reference proteome</keyword>
<name>A0AAN6UFQ8_9PEZI</name>